<feature type="region of interest" description="Disordered" evidence="1">
    <location>
        <begin position="75"/>
        <end position="212"/>
    </location>
</feature>
<dbReference type="EMBL" id="QBIY01001330">
    <property type="protein sequence ID" value="RXN39438.1"/>
    <property type="molecule type" value="Genomic_DNA"/>
</dbReference>
<protein>
    <submittedName>
        <fullName evidence="2">Uncharacterized protein</fullName>
    </submittedName>
</protein>
<reference evidence="2 3" key="1">
    <citation type="submission" date="2018-03" db="EMBL/GenBank/DDBJ databases">
        <title>Draft genome sequence of Rohu Carp (Labeo rohita).</title>
        <authorList>
            <person name="Das P."/>
            <person name="Kushwaha B."/>
            <person name="Joshi C.G."/>
            <person name="Kumar D."/>
            <person name="Nagpure N.S."/>
            <person name="Sahoo L."/>
            <person name="Das S.P."/>
            <person name="Bit A."/>
            <person name="Patnaik S."/>
            <person name="Meher P.K."/>
            <person name="Jayasankar P."/>
            <person name="Koringa P.G."/>
            <person name="Patel N.V."/>
            <person name="Hinsu A.T."/>
            <person name="Kumar R."/>
            <person name="Pandey M."/>
            <person name="Agarwal S."/>
            <person name="Srivastava S."/>
            <person name="Singh M."/>
            <person name="Iquebal M.A."/>
            <person name="Jaiswal S."/>
            <person name="Angadi U.B."/>
            <person name="Kumar N."/>
            <person name="Raza M."/>
            <person name="Shah T.M."/>
            <person name="Rai A."/>
            <person name="Jena J.K."/>
        </authorList>
    </citation>
    <scope>NUCLEOTIDE SEQUENCE [LARGE SCALE GENOMIC DNA]</scope>
    <source>
        <strain evidence="2">DASCIFA01</strain>
        <tissue evidence="2">Testis</tissue>
    </source>
</reference>
<dbReference type="AlphaFoldDB" id="A0A498P5W7"/>
<feature type="compositionally biased region" description="Low complexity" evidence="1">
    <location>
        <begin position="98"/>
        <end position="109"/>
    </location>
</feature>
<keyword evidence="3" id="KW-1185">Reference proteome</keyword>
<sequence length="212" mass="23769">MDIDSAGVESGRVGFCACEIDDGDGPKFLYAAGNERVIEMRLGKSRIVNLYENARGAEEFGRFSFDSLTMDAKLQINPSDTDDDLFGSKSPPPKKSSRQSAHSQSSRSQSSKRLRSTVQIPQPREHSRTSSLSETSPTSSRSHVHSPPHTRTWVRHRHRSHRHKSRRDRSPRQQSQYPSTASPRQRTHGKSPRPESNIKQWTVGAPPARSQG</sequence>
<name>A0A498P5W7_LABRO</name>
<organism evidence="2 3">
    <name type="scientific">Labeo rohita</name>
    <name type="common">Indian major carp</name>
    <name type="synonym">Cyprinus rohita</name>
    <dbReference type="NCBI Taxonomy" id="84645"/>
    <lineage>
        <taxon>Eukaryota</taxon>
        <taxon>Metazoa</taxon>
        <taxon>Chordata</taxon>
        <taxon>Craniata</taxon>
        <taxon>Vertebrata</taxon>
        <taxon>Euteleostomi</taxon>
        <taxon>Actinopterygii</taxon>
        <taxon>Neopterygii</taxon>
        <taxon>Teleostei</taxon>
        <taxon>Ostariophysi</taxon>
        <taxon>Cypriniformes</taxon>
        <taxon>Cyprinidae</taxon>
        <taxon>Labeoninae</taxon>
        <taxon>Labeonini</taxon>
        <taxon>Labeo</taxon>
    </lineage>
</organism>
<evidence type="ECO:0000313" key="2">
    <source>
        <dbReference type="EMBL" id="RXN39438.1"/>
    </source>
</evidence>
<proteinExistence type="predicted"/>
<evidence type="ECO:0000313" key="3">
    <source>
        <dbReference type="Proteomes" id="UP000290572"/>
    </source>
</evidence>
<accession>A0A498P5W7</accession>
<gene>
    <name evidence="2" type="ORF">ROHU_000181</name>
</gene>
<comment type="caution">
    <text evidence="2">The sequence shown here is derived from an EMBL/GenBank/DDBJ whole genome shotgun (WGS) entry which is preliminary data.</text>
</comment>
<feature type="compositionally biased region" description="Basic residues" evidence="1">
    <location>
        <begin position="142"/>
        <end position="169"/>
    </location>
</feature>
<feature type="compositionally biased region" description="Low complexity" evidence="1">
    <location>
        <begin position="129"/>
        <end position="141"/>
    </location>
</feature>
<dbReference type="STRING" id="84645.A0A498P5W7"/>
<dbReference type="Proteomes" id="UP000290572">
    <property type="component" value="Unassembled WGS sequence"/>
</dbReference>
<evidence type="ECO:0000256" key="1">
    <source>
        <dbReference type="SAM" id="MobiDB-lite"/>
    </source>
</evidence>